<sequence>MISENEVQCDACHVEMASIFCYIDKTALCSSCNSHVHHHNLIAKDHQHIQFSYPLPNTFPICDICQESKAFIFCREHRVITCRLCDISLHANDELKKQHNRFLLSIAKLCNNVGDNQVGNDESGASTTGRSNTNPKHVEGEGMVRVGQSRVDVSSDDPYGLCKVTLLSNTSPTLYFDFLDVYIKHMTSRIQSICN</sequence>
<protein>
    <submittedName>
        <fullName evidence="12">B-box zinc finger protein 21</fullName>
    </submittedName>
</protein>
<comment type="subcellular location">
    <subcellularLocation>
        <location evidence="1">Nucleus</location>
    </subcellularLocation>
</comment>
<evidence type="ECO:0000256" key="1">
    <source>
        <dbReference type="ARBA" id="ARBA00004123"/>
    </source>
</evidence>
<keyword evidence="8" id="KW-0539">Nucleus</keyword>
<name>A0AAW2QWB6_9LAMI</name>
<dbReference type="InterPro" id="IPR049808">
    <property type="entry name" value="CONSTANS-like_Bbox1"/>
</dbReference>
<keyword evidence="3" id="KW-0677">Repeat</keyword>
<dbReference type="SMART" id="SM00336">
    <property type="entry name" value="BBOX"/>
    <property type="match status" value="2"/>
</dbReference>
<dbReference type="InterPro" id="IPR000315">
    <property type="entry name" value="Znf_B-box"/>
</dbReference>
<dbReference type="InterPro" id="IPR051979">
    <property type="entry name" value="B-box_zinc_finger"/>
</dbReference>
<dbReference type="AlphaFoldDB" id="A0AAW2QWB6"/>
<dbReference type="EMBL" id="JACGWM010000005">
    <property type="protein sequence ID" value="KAL0372112.1"/>
    <property type="molecule type" value="Genomic_DNA"/>
</dbReference>
<keyword evidence="4 9" id="KW-0863">Zinc-finger</keyword>
<reference evidence="12" key="2">
    <citation type="journal article" date="2024" name="Plant">
        <title>Genomic evolution and insights into agronomic trait innovations of Sesamum species.</title>
        <authorList>
            <person name="Miao H."/>
            <person name="Wang L."/>
            <person name="Qu L."/>
            <person name="Liu H."/>
            <person name="Sun Y."/>
            <person name="Le M."/>
            <person name="Wang Q."/>
            <person name="Wei S."/>
            <person name="Zheng Y."/>
            <person name="Lin W."/>
            <person name="Duan Y."/>
            <person name="Cao H."/>
            <person name="Xiong S."/>
            <person name="Wang X."/>
            <person name="Wei L."/>
            <person name="Li C."/>
            <person name="Ma Q."/>
            <person name="Ju M."/>
            <person name="Zhao R."/>
            <person name="Li G."/>
            <person name="Mu C."/>
            <person name="Tian Q."/>
            <person name="Mei H."/>
            <person name="Zhang T."/>
            <person name="Gao T."/>
            <person name="Zhang H."/>
        </authorList>
    </citation>
    <scope>NUCLEOTIDE SEQUENCE</scope>
    <source>
        <strain evidence="12">KEN8</strain>
    </source>
</reference>
<evidence type="ECO:0000256" key="3">
    <source>
        <dbReference type="ARBA" id="ARBA00022737"/>
    </source>
</evidence>
<dbReference type="PROSITE" id="PS50119">
    <property type="entry name" value="ZF_BBOX"/>
    <property type="match status" value="2"/>
</dbReference>
<dbReference type="PANTHER" id="PTHR31832:SF52">
    <property type="entry name" value="B-BOX ZINC FINGER PROTEIN 21"/>
    <property type="match status" value="1"/>
</dbReference>
<organism evidence="12">
    <name type="scientific">Sesamum calycinum</name>
    <dbReference type="NCBI Taxonomy" id="2727403"/>
    <lineage>
        <taxon>Eukaryota</taxon>
        <taxon>Viridiplantae</taxon>
        <taxon>Streptophyta</taxon>
        <taxon>Embryophyta</taxon>
        <taxon>Tracheophyta</taxon>
        <taxon>Spermatophyta</taxon>
        <taxon>Magnoliopsida</taxon>
        <taxon>eudicotyledons</taxon>
        <taxon>Gunneridae</taxon>
        <taxon>Pentapetalae</taxon>
        <taxon>asterids</taxon>
        <taxon>lamiids</taxon>
        <taxon>Lamiales</taxon>
        <taxon>Pedaliaceae</taxon>
        <taxon>Sesamum</taxon>
    </lineage>
</organism>
<reference evidence="12" key="1">
    <citation type="submission" date="2020-06" db="EMBL/GenBank/DDBJ databases">
        <authorList>
            <person name="Li T."/>
            <person name="Hu X."/>
            <person name="Zhang T."/>
            <person name="Song X."/>
            <person name="Zhang H."/>
            <person name="Dai N."/>
            <person name="Sheng W."/>
            <person name="Hou X."/>
            <person name="Wei L."/>
        </authorList>
    </citation>
    <scope>NUCLEOTIDE SEQUENCE</scope>
    <source>
        <strain evidence="12">KEN8</strain>
        <tissue evidence="12">Leaf</tissue>
    </source>
</reference>
<proteinExistence type="predicted"/>
<feature type="compositionally biased region" description="Polar residues" evidence="10">
    <location>
        <begin position="120"/>
        <end position="135"/>
    </location>
</feature>
<evidence type="ECO:0000256" key="6">
    <source>
        <dbReference type="ARBA" id="ARBA00023015"/>
    </source>
</evidence>
<keyword evidence="5" id="KW-0862">Zinc</keyword>
<dbReference type="GO" id="GO:0009640">
    <property type="term" value="P:photomorphogenesis"/>
    <property type="evidence" value="ECO:0007669"/>
    <property type="project" value="TreeGrafter"/>
</dbReference>
<evidence type="ECO:0000256" key="8">
    <source>
        <dbReference type="ARBA" id="ARBA00023242"/>
    </source>
</evidence>
<evidence type="ECO:0000256" key="7">
    <source>
        <dbReference type="ARBA" id="ARBA00023163"/>
    </source>
</evidence>
<dbReference type="CDD" id="cd19821">
    <property type="entry name" value="Bbox1_BBX-like"/>
    <property type="match status" value="1"/>
</dbReference>
<dbReference type="GO" id="GO:0008270">
    <property type="term" value="F:zinc ion binding"/>
    <property type="evidence" value="ECO:0007669"/>
    <property type="project" value="UniProtKB-KW"/>
</dbReference>
<keyword evidence="2" id="KW-0479">Metal-binding</keyword>
<comment type="caution">
    <text evidence="12">The sequence shown here is derived from an EMBL/GenBank/DDBJ whole genome shotgun (WGS) entry which is preliminary data.</text>
</comment>
<evidence type="ECO:0000259" key="11">
    <source>
        <dbReference type="PROSITE" id="PS50119"/>
    </source>
</evidence>
<dbReference type="PANTHER" id="PTHR31832">
    <property type="entry name" value="B-BOX ZINC FINGER PROTEIN 22"/>
    <property type="match status" value="1"/>
</dbReference>
<evidence type="ECO:0000256" key="10">
    <source>
        <dbReference type="SAM" id="MobiDB-lite"/>
    </source>
</evidence>
<gene>
    <name evidence="12" type="ORF">Scaly_0892800</name>
</gene>
<evidence type="ECO:0000256" key="2">
    <source>
        <dbReference type="ARBA" id="ARBA00022723"/>
    </source>
</evidence>
<keyword evidence="6" id="KW-0805">Transcription regulation</keyword>
<evidence type="ECO:0000256" key="4">
    <source>
        <dbReference type="ARBA" id="ARBA00022771"/>
    </source>
</evidence>
<dbReference type="GO" id="GO:0006355">
    <property type="term" value="P:regulation of DNA-templated transcription"/>
    <property type="evidence" value="ECO:0007669"/>
    <property type="project" value="TreeGrafter"/>
</dbReference>
<feature type="region of interest" description="Disordered" evidence="10">
    <location>
        <begin position="120"/>
        <end position="139"/>
    </location>
</feature>
<evidence type="ECO:0000313" key="12">
    <source>
        <dbReference type="EMBL" id="KAL0372112.1"/>
    </source>
</evidence>
<feature type="domain" description="B box-type" evidence="11">
    <location>
        <begin position="4"/>
        <end position="51"/>
    </location>
</feature>
<keyword evidence="7" id="KW-0804">Transcription</keyword>
<feature type="domain" description="B box-type" evidence="11">
    <location>
        <begin position="57"/>
        <end position="104"/>
    </location>
</feature>
<dbReference type="Gene3D" id="3.30.160.60">
    <property type="entry name" value="Classic Zinc Finger"/>
    <property type="match status" value="1"/>
</dbReference>
<evidence type="ECO:0000256" key="5">
    <source>
        <dbReference type="ARBA" id="ARBA00022833"/>
    </source>
</evidence>
<accession>A0AAW2QWB6</accession>
<dbReference type="GO" id="GO:0005634">
    <property type="term" value="C:nucleus"/>
    <property type="evidence" value="ECO:0007669"/>
    <property type="project" value="UniProtKB-SubCell"/>
</dbReference>
<evidence type="ECO:0000256" key="9">
    <source>
        <dbReference type="PROSITE-ProRule" id="PRU00024"/>
    </source>
</evidence>